<dbReference type="EMBL" id="BSFE01000014">
    <property type="protein sequence ID" value="GLK53841.1"/>
    <property type="molecule type" value="Genomic_DNA"/>
</dbReference>
<name>A0A9W6IRL5_9PROT</name>
<dbReference type="PROSITE" id="PS00830">
    <property type="entry name" value="GREAB_2"/>
    <property type="match status" value="1"/>
</dbReference>
<dbReference type="SUPFAM" id="SSF46557">
    <property type="entry name" value="GreA transcript cleavage protein, N-terminal domain"/>
    <property type="match status" value="1"/>
</dbReference>
<keyword evidence="12" id="KW-0251">Elongation factor</keyword>
<gene>
    <name evidence="8 12" type="primary">greA</name>
    <name evidence="12" type="ORF">GCM10017621_33490</name>
</gene>
<dbReference type="InterPro" id="IPR036953">
    <property type="entry name" value="GreA/GreB_C_sf"/>
</dbReference>
<sequence>MNKIPMTVAGHKALDEELKHLKSVERPAVIAAISEAREHGDLSENAEYHAAKERQGYIEGRVQELEDKLARAQVIDIAKMSGDTVKFGATVTVLDEDTEEEATYQIVGDDESDVKSGKISVSSPIARAMINKEVGDVIEVNAPGGLKSYEIMNVSWGG</sequence>
<keyword evidence="13" id="KW-1185">Reference proteome</keyword>
<evidence type="ECO:0000313" key="13">
    <source>
        <dbReference type="Proteomes" id="UP001143486"/>
    </source>
</evidence>
<comment type="caution">
    <text evidence="12">The sequence shown here is derived from an EMBL/GenBank/DDBJ whole genome shotgun (WGS) entry which is preliminary data.</text>
</comment>
<comment type="similarity">
    <text evidence="1 8 9">Belongs to the GreA/GreB family.</text>
</comment>
<keyword evidence="12" id="KW-0648">Protein biosynthesis</keyword>
<dbReference type="GO" id="GO:0070063">
    <property type="term" value="F:RNA polymerase binding"/>
    <property type="evidence" value="ECO:0007669"/>
    <property type="project" value="InterPro"/>
</dbReference>
<dbReference type="PIRSF" id="PIRSF006092">
    <property type="entry name" value="GreA_GreB"/>
    <property type="match status" value="1"/>
</dbReference>
<keyword evidence="3 8" id="KW-0805">Transcription regulation</keyword>
<dbReference type="NCBIfam" id="TIGR01462">
    <property type="entry name" value="greA"/>
    <property type="match status" value="1"/>
</dbReference>
<dbReference type="InterPro" id="IPR023459">
    <property type="entry name" value="Tscrpt_elong_fac_GreA/B_fam"/>
</dbReference>
<dbReference type="SUPFAM" id="SSF54534">
    <property type="entry name" value="FKBP-like"/>
    <property type="match status" value="1"/>
</dbReference>
<evidence type="ECO:0000256" key="1">
    <source>
        <dbReference type="ARBA" id="ARBA00008213"/>
    </source>
</evidence>
<evidence type="ECO:0000313" key="12">
    <source>
        <dbReference type="EMBL" id="GLK53841.1"/>
    </source>
</evidence>
<evidence type="ECO:0000259" key="11">
    <source>
        <dbReference type="Pfam" id="PF03449"/>
    </source>
</evidence>
<dbReference type="FunFam" id="1.10.287.180:FF:000001">
    <property type="entry name" value="Transcription elongation factor GreA"/>
    <property type="match status" value="1"/>
</dbReference>
<evidence type="ECO:0000259" key="10">
    <source>
        <dbReference type="Pfam" id="PF01272"/>
    </source>
</evidence>
<keyword evidence="5 8" id="KW-0804">Transcription</keyword>
<dbReference type="Pfam" id="PF03449">
    <property type="entry name" value="GreA_GreB_N"/>
    <property type="match status" value="1"/>
</dbReference>
<accession>A0A9W6IRL5</accession>
<dbReference type="NCBIfam" id="NF001261">
    <property type="entry name" value="PRK00226.1-2"/>
    <property type="match status" value="1"/>
</dbReference>
<dbReference type="PROSITE" id="PS00829">
    <property type="entry name" value="GREAB_1"/>
    <property type="match status" value="1"/>
</dbReference>
<dbReference type="Gene3D" id="3.10.50.30">
    <property type="entry name" value="Transcription elongation factor, GreA/GreB, C-terminal domain"/>
    <property type="match status" value="1"/>
</dbReference>
<dbReference type="InterPro" id="IPR022691">
    <property type="entry name" value="Tscrpt_elong_fac_GreA/B_N"/>
</dbReference>
<comment type="function">
    <text evidence="6 8 9">Necessary for efficient RNA polymerase transcription elongation past template-encoded arresting sites. The arresting sites in DNA have the property of trapping a certain fraction of elongating RNA polymerases that pass through, resulting in locked ternary complexes. Cleavage of the nascent transcript by cleavage factors such as GreA or GreB allows the resumption of elongation from the new 3'terminus. GreA releases sequences of 2 to 3 nucleotides.</text>
</comment>
<dbReference type="InterPro" id="IPR001437">
    <property type="entry name" value="Tscrpt_elong_fac_GreA/B_C"/>
</dbReference>
<protein>
    <recommendedName>
        <fullName evidence="2 8">Transcription elongation factor GreA</fullName>
    </recommendedName>
    <alternativeName>
        <fullName evidence="7 8">Transcript cleavage factor GreA</fullName>
    </alternativeName>
</protein>
<dbReference type="InterPro" id="IPR006359">
    <property type="entry name" value="Tscrpt_elong_fac_GreA"/>
</dbReference>
<feature type="domain" description="Transcription elongation factor GreA/GreB C-terminal" evidence="10">
    <location>
        <begin position="82"/>
        <end position="155"/>
    </location>
</feature>
<dbReference type="InterPro" id="IPR018151">
    <property type="entry name" value="TF_GreA/GreB_CS"/>
</dbReference>
<dbReference type="Proteomes" id="UP001143486">
    <property type="component" value="Unassembled WGS sequence"/>
</dbReference>
<dbReference type="NCBIfam" id="NF001263">
    <property type="entry name" value="PRK00226.1-4"/>
    <property type="match status" value="1"/>
</dbReference>
<reference evidence="12" key="2">
    <citation type="submission" date="2023-01" db="EMBL/GenBank/DDBJ databases">
        <authorList>
            <person name="Sun Q."/>
            <person name="Evtushenko L."/>
        </authorList>
    </citation>
    <scope>NUCLEOTIDE SEQUENCE</scope>
    <source>
        <strain evidence="12">VKM B-1513</strain>
    </source>
</reference>
<evidence type="ECO:0000256" key="9">
    <source>
        <dbReference type="RuleBase" id="RU000556"/>
    </source>
</evidence>
<dbReference type="InterPro" id="IPR028624">
    <property type="entry name" value="Tscrpt_elong_fac_GreA/B"/>
</dbReference>
<dbReference type="Pfam" id="PF01272">
    <property type="entry name" value="GreA_GreB"/>
    <property type="match status" value="1"/>
</dbReference>
<dbReference type="AlphaFoldDB" id="A0A9W6IRL5"/>
<dbReference type="HAMAP" id="MF_00105">
    <property type="entry name" value="GreA_GreB"/>
    <property type="match status" value="1"/>
</dbReference>
<feature type="domain" description="Transcription elongation factor GreA/GreB N-terminal" evidence="11">
    <location>
        <begin position="4"/>
        <end position="74"/>
    </location>
</feature>
<dbReference type="GO" id="GO:0003746">
    <property type="term" value="F:translation elongation factor activity"/>
    <property type="evidence" value="ECO:0007669"/>
    <property type="project" value="UniProtKB-KW"/>
</dbReference>
<evidence type="ECO:0000256" key="5">
    <source>
        <dbReference type="ARBA" id="ARBA00023163"/>
    </source>
</evidence>
<dbReference type="RefSeq" id="WP_271188179.1">
    <property type="nucleotide sequence ID" value="NZ_BSFE01000014.1"/>
</dbReference>
<evidence type="ECO:0000256" key="7">
    <source>
        <dbReference type="ARBA" id="ARBA00030776"/>
    </source>
</evidence>
<keyword evidence="4 8" id="KW-0238">DNA-binding</keyword>
<evidence type="ECO:0000256" key="8">
    <source>
        <dbReference type="HAMAP-Rule" id="MF_00105"/>
    </source>
</evidence>
<dbReference type="NCBIfam" id="NF001264">
    <property type="entry name" value="PRK00226.1-5"/>
    <property type="match status" value="1"/>
</dbReference>
<proteinExistence type="inferred from homology"/>
<dbReference type="PANTHER" id="PTHR30437:SF4">
    <property type="entry name" value="TRANSCRIPTION ELONGATION FACTOR GREA"/>
    <property type="match status" value="1"/>
</dbReference>
<dbReference type="GO" id="GO:0003677">
    <property type="term" value="F:DNA binding"/>
    <property type="evidence" value="ECO:0007669"/>
    <property type="project" value="UniProtKB-UniRule"/>
</dbReference>
<dbReference type="GO" id="GO:0006354">
    <property type="term" value="P:DNA-templated transcription elongation"/>
    <property type="evidence" value="ECO:0007669"/>
    <property type="project" value="TreeGrafter"/>
</dbReference>
<organism evidence="12 13">
    <name type="scientific">Maricaulis virginensis</name>
    <dbReference type="NCBI Taxonomy" id="144022"/>
    <lineage>
        <taxon>Bacteria</taxon>
        <taxon>Pseudomonadati</taxon>
        <taxon>Pseudomonadota</taxon>
        <taxon>Alphaproteobacteria</taxon>
        <taxon>Maricaulales</taxon>
        <taxon>Maricaulaceae</taxon>
        <taxon>Maricaulis</taxon>
    </lineage>
</organism>
<evidence type="ECO:0000256" key="6">
    <source>
        <dbReference type="ARBA" id="ARBA00024916"/>
    </source>
</evidence>
<dbReference type="InterPro" id="IPR036805">
    <property type="entry name" value="Tscrpt_elong_fac_GreA/B_N_sf"/>
</dbReference>
<evidence type="ECO:0000256" key="2">
    <source>
        <dbReference type="ARBA" id="ARBA00013729"/>
    </source>
</evidence>
<dbReference type="Gene3D" id="1.10.287.180">
    <property type="entry name" value="Transcription elongation factor, GreA/GreB, N-terminal domain"/>
    <property type="match status" value="1"/>
</dbReference>
<dbReference type="PANTHER" id="PTHR30437">
    <property type="entry name" value="TRANSCRIPTION ELONGATION FACTOR GREA"/>
    <property type="match status" value="1"/>
</dbReference>
<evidence type="ECO:0000256" key="3">
    <source>
        <dbReference type="ARBA" id="ARBA00023015"/>
    </source>
</evidence>
<dbReference type="GO" id="GO:0032784">
    <property type="term" value="P:regulation of DNA-templated transcription elongation"/>
    <property type="evidence" value="ECO:0007669"/>
    <property type="project" value="UniProtKB-UniRule"/>
</dbReference>
<reference evidence="12" key="1">
    <citation type="journal article" date="2014" name="Int. J. Syst. Evol. Microbiol.">
        <title>Complete genome sequence of Corynebacterium casei LMG S-19264T (=DSM 44701T), isolated from a smear-ripened cheese.</title>
        <authorList>
            <consortium name="US DOE Joint Genome Institute (JGI-PGF)"/>
            <person name="Walter F."/>
            <person name="Albersmeier A."/>
            <person name="Kalinowski J."/>
            <person name="Ruckert C."/>
        </authorList>
    </citation>
    <scope>NUCLEOTIDE SEQUENCE</scope>
    <source>
        <strain evidence="12">VKM B-1513</strain>
    </source>
</reference>
<dbReference type="FunFam" id="3.10.50.30:FF:000001">
    <property type="entry name" value="Transcription elongation factor GreA"/>
    <property type="match status" value="1"/>
</dbReference>
<evidence type="ECO:0000256" key="4">
    <source>
        <dbReference type="ARBA" id="ARBA00023125"/>
    </source>
</evidence>